<organism evidence="1 2">
    <name type="scientific">Cuscuta europaea</name>
    <name type="common">European dodder</name>
    <dbReference type="NCBI Taxonomy" id="41803"/>
    <lineage>
        <taxon>Eukaryota</taxon>
        <taxon>Viridiplantae</taxon>
        <taxon>Streptophyta</taxon>
        <taxon>Embryophyta</taxon>
        <taxon>Tracheophyta</taxon>
        <taxon>Spermatophyta</taxon>
        <taxon>Magnoliopsida</taxon>
        <taxon>eudicotyledons</taxon>
        <taxon>Gunneridae</taxon>
        <taxon>Pentapetalae</taxon>
        <taxon>asterids</taxon>
        <taxon>lamiids</taxon>
        <taxon>Solanales</taxon>
        <taxon>Convolvulaceae</taxon>
        <taxon>Cuscuteae</taxon>
        <taxon>Cuscuta</taxon>
        <taxon>Cuscuta subgen. Cuscuta</taxon>
    </lineage>
</organism>
<name>A0A9P1EKR8_CUSEU</name>
<protein>
    <recommendedName>
        <fullName evidence="3">Reverse transcriptase Ty1/copia-type domain-containing protein</fullName>
    </recommendedName>
</protein>
<keyword evidence="2" id="KW-1185">Reference proteome</keyword>
<evidence type="ECO:0000313" key="1">
    <source>
        <dbReference type="EMBL" id="CAH9112593.1"/>
    </source>
</evidence>
<evidence type="ECO:0008006" key="3">
    <source>
        <dbReference type="Google" id="ProtNLM"/>
    </source>
</evidence>
<dbReference type="PANTHER" id="PTHR11439:SF524">
    <property type="entry name" value="RNA-DIRECTED DNA POLYMERASE, PROTEIN KINASE RLK-PELLE-DLSV FAMILY"/>
    <property type="match status" value="1"/>
</dbReference>
<dbReference type="AlphaFoldDB" id="A0A9P1EKR8"/>
<evidence type="ECO:0000313" key="2">
    <source>
        <dbReference type="Proteomes" id="UP001152484"/>
    </source>
</evidence>
<accession>A0A9P1EKR8</accession>
<comment type="caution">
    <text evidence="1">The sequence shown here is derived from an EMBL/GenBank/DDBJ whole genome shotgun (WGS) entry which is preliminary data.</text>
</comment>
<sequence>MKQEFSMTGLGPLHHFLGLAVTRSSSELFLSQSLHAQAILARASMTNCKPVATPVETSAKLSASLDTPPVDPTLYRQLTGALQYLTFTRPYISYAVQQVCLFMHDPR</sequence>
<dbReference type="OrthoDB" id="1305759at2759"/>
<dbReference type="EMBL" id="CAMAPE010000060">
    <property type="protein sequence ID" value="CAH9112593.1"/>
    <property type="molecule type" value="Genomic_DNA"/>
</dbReference>
<dbReference type="PANTHER" id="PTHR11439">
    <property type="entry name" value="GAG-POL-RELATED RETROTRANSPOSON"/>
    <property type="match status" value="1"/>
</dbReference>
<gene>
    <name evidence="1" type="ORF">CEURO_LOCUS19653</name>
</gene>
<reference evidence="1" key="1">
    <citation type="submission" date="2022-07" db="EMBL/GenBank/DDBJ databases">
        <authorList>
            <person name="Macas J."/>
            <person name="Novak P."/>
            <person name="Neumann P."/>
        </authorList>
    </citation>
    <scope>NUCLEOTIDE SEQUENCE</scope>
</reference>
<proteinExistence type="predicted"/>
<dbReference type="Proteomes" id="UP001152484">
    <property type="component" value="Unassembled WGS sequence"/>
</dbReference>